<evidence type="ECO:0000313" key="10">
    <source>
        <dbReference type="Proteomes" id="UP000183376"/>
    </source>
</evidence>
<evidence type="ECO:0000256" key="3">
    <source>
        <dbReference type="ARBA" id="ARBA00022723"/>
    </source>
</evidence>
<evidence type="ECO:0000256" key="6">
    <source>
        <dbReference type="ARBA" id="ARBA00023033"/>
    </source>
</evidence>
<dbReference type="GO" id="GO:0016705">
    <property type="term" value="F:oxidoreductase activity, acting on paired donors, with incorporation or reduction of molecular oxygen"/>
    <property type="evidence" value="ECO:0007669"/>
    <property type="project" value="InterPro"/>
</dbReference>
<dbReference type="eggNOG" id="COG2124">
    <property type="taxonomic scope" value="Bacteria"/>
</dbReference>
<evidence type="ECO:0000256" key="5">
    <source>
        <dbReference type="ARBA" id="ARBA00023004"/>
    </source>
</evidence>
<keyword evidence="2 7" id="KW-0349">Heme</keyword>
<evidence type="ECO:0000256" key="7">
    <source>
        <dbReference type="RuleBase" id="RU000461"/>
    </source>
</evidence>
<dbReference type="GO" id="GO:0020037">
    <property type="term" value="F:heme binding"/>
    <property type="evidence" value="ECO:0007669"/>
    <property type="project" value="InterPro"/>
</dbReference>
<dbReference type="GO" id="GO:0004497">
    <property type="term" value="F:monooxygenase activity"/>
    <property type="evidence" value="ECO:0007669"/>
    <property type="project" value="UniProtKB-KW"/>
</dbReference>
<dbReference type="Proteomes" id="UP000183376">
    <property type="component" value="Chromosome I"/>
</dbReference>
<feature type="region of interest" description="Disordered" evidence="8">
    <location>
        <begin position="1"/>
        <end position="28"/>
    </location>
</feature>
<dbReference type="PANTHER" id="PTHR46696">
    <property type="entry name" value="P450, PUTATIVE (EUROFUNG)-RELATED"/>
    <property type="match status" value="1"/>
</dbReference>
<evidence type="ECO:0000256" key="2">
    <source>
        <dbReference type="ARBA" id="ARBA00022617"/>
    </source>
</evidence>
<organism evidence="9 10">
    <name type="scientific">Allokutzneria albata</name>
    <name type="common">Kibdelosporangium albatum</name>
    <dbReference type="NCBI Taxonomy" id="211114"/>
    <lineage>
        <taxon>Bacteria</taxon>
        <taxon>Bacillati</taxon>
        <taxon>Actinomycetota</taxon>
        <taxon>Actinomycetes</taxon>
        <taxon>Pseudonocardiales</taxon>
        <taxon>Pseudonocardiaceae</taxon>
        <taxon>Allokutzneria</taxon>
    </lineage>
</organism>
<name>A0A1G9Y833_ALLAB</name>
<proteinExistence type="inferred from homology"/>
<dbReference type="EMBL" id="LT629701">
    <property type="protein sequence ID" value="SDN04796.1"/>
    <property type="molecule type" value="Genomic_DNA"/>
</dbReference>
<feature type="compositionally biased region" description="Pro residues" evidence="8">
    <location>
        <begin position="1"/>
        <end position="20"/>
    </location>
</feature>
<protein>
    <submittedName>
        <fullName evidence="9">Cytochrome P450</fullName>
    </submittedName>
</protein>
<dbReference type="InterPro" id="IPR001128">
    <property type="entry name" value="Cyt_P450"/>
</dbReference>
<evidence type="ECO:0000256" key="4">
    <source>
        <dbReference type="ARBA" id="ARBA00023002"/>
    </source>
</evidence>
<dbReference type="PANTHER" id="PTHR46696:SF6">
    <property type="entry name" value="P450, PUTATIVE (EUROFUNG)-RELATED"/>
    <property type="match status" value="1"/>
</dbReference>
<dbReference type="InterPro" id="IPR002397">
    <property type="entry name" value="Cyt_P450_B"/>
</dbReference>
<dbReference type="STRING" id="211114.SAMN04489726_4637"/>
<dbReference type="GO" id="GO:0005506">
    <property type="term" value="F:iron ion binding"/>
    <property type="evidence" value="ECO:0007669"/>
    <property type="project" value="InterPro"/>
</dbReference>
<keyword evidence="6 7" id="KW-0503">Monooxygenase</keyword>
<dbReference type="InterPro" id="IPR036396">
    <property type="entry name" value="Cyt_P450_sf"/>
</dbReference>
<gene>
    <name evidence="9" type="ORF">SAMN04489726_4637</name>
</gene>
<keyword evidence="4 7" id="KW-0560">Oxidoreductase</keyword>
<comment type="similarity">
    <text evidence="1 7">Belongs to the cytochrome P450 family.</text>
</comment>
<dbReference type="InterPro" id="IPR017972">
    <property type="entry name" value="Cyt_P450_CS"/>
</dbReference>
<evidence type="ECO:0000256" key="1">
    <source>
        <dbReference type="ARBA" id="ARBA00010617"/>
    </source>
</evidence>
<sequence>MTNTSPPPFPFDAPAPPESGPPTQVRLPSGRTAWLVTRYADIRQVLDDYRFSRAEAVDPPPPGATPDVLIRSSPDVLINMDPPRHTSVRRQITGDLPPTARRAEPDITTEVDRLLDELAEHGPPADFVARFAVSLPTTAICALLGVPRADHGLFHQWAAARYFAADASAEFRELDAYLRAAARRPHRGGLIGAIASLGARPTEEELVGNLLAFVIAGHNNLATLLGTTVLALCRLPERLDRLAREPALAPAATEELLRHTRFQNLNFARTARADVCLGGRLIRRGETVITHIDSGDRDPEVHWDPDAVDFDRSDPVPTLKFGNGVHRCPGADLSRYCLTATFARLPARFPGLRLAVPESELVWKPADQLHALVGLPVTW</sequence>
<keyword evidence="3 7" id="KW-0479">Metal-binding</keyword>
<keyword evidence="10" id="KW-1185">Reference proteome</keyword>
<dbReference type="SUPFAM" id="SSF48264">
    <property type="entry name" value="Cytochrome P450"/>
    <property type="match status" value="1"/>
</dbReference>
<dbReference type="AlphaFoldDB" id="A0A1G9Y833"/>
<dbReference type="PROSITE" id="PS00086">
    <property type="entry name" value="CYTOCHROME_P450"/>
    <property type="match status" value="1"/>
</dbReference>
<dbReference type="Pfam" id="PF00067">
    <property type="entry name" value="p450"/>
    <property type="match status" value="1"/>
</dbReference>
<dbReference type="FunFam" id="1.10.630.10:FF:000018">
    <property type="entry name" value="Cytochrome P450 monooxygenase"/>
    <property type="match status" value="1"/>
</dbReference>
<evidence type="ECO:0000313" key="9">
    <source>
        <dbReference type="EMBL" id="SDN04796.1"/>
    </source>
</evidence>
<dbReference type="Gene3D" id="1.10.630.10">
    <property type="entry name" value="Cytochrome P450"/>
    <property type="match status" value="1"/>
</dbReference>
<reference evidence="9 10" key="1">
    <citation type="submission" date="2016-10" db="EMBL/GenBank/DDBJ databases">
        <authorList>
            <person name="de Groot N.N."/>
        </authorList>
    </citation>
    <scope>NUCLEOTIDE SEQUENCE [LARGE SCALE GENOMIC DNA]</scope>
    <source>
        <strain evidence="9 10">DSM 44149</strain>
    </source>
</reference>
<dbReference type="PRINTS" id="PR00359">
    <property type="entry name" value="BP450"/>
</dbReference>
<evidence type="ECO:0000256" key="8">
    <source>
        <dbReference type="SAM" id="MobiDB-lite"/>
    </source>
</evidence>
<keyword evidence="5 7" id="KW-0408">Iron</keyword>
<accession>A0A1G9Y833</accession>